<gene>
    <name evidence="1" type="ORF">TSAR_012364</name>
</gene>
<accession>A0A232EDQ7</accession>
<sequence length="98" mass="11719">MKLHDQIEYKQNCATSKKTFENKKSEYVIRFARTINFNTNTSYVWEKIKIIKNSWCKAKANCQKSKEDHDKKCTECLNNFSRHVNKMISLLNPFRLPK</sequence>
<proteinExistence type="predicted"/>
<dbReference type="AlphaFoldDB" id="A0A232EDQ7"/>
<organism evidence="1 2">
    <name type="scientific">Trichomalopsis sarcophagae</name>
    <dbReference type="NCBI Taxonomy" id="543379"/>
    <lineage>
        <taxon>Eukaryota</taxon>
        <taxon>Metazoa</taxon>
        <taxon>Ecdysozoa</taxon>
        <taxon>Arthropoda</taxon>
        <taxon>Hexapoda</taxon>
        <taxon>Insecta</taxon>
        <taxon>Pterygota</taxon>
        <taxon>Neoptera</taxon>
        <taxon>Endopterygota</taxon>
        <taxon>Hymenoptera</taxon>
        <taxon>Apocrita</taxon>
        <taxon>Proctotrupomorpha</taxon>
        <taxon>Chalcidoidea</taxon>
        <taxon>Pteromalidae</taxon>
        <taxon>Pteromalinae</taxon>
        <taxon>Trichomalopsis</taxon>
    </lineage>
</organism>
<comment type="caution">
    <text evidence="1">The sequence shown here is derived from an EMBL/GenBank/DDBJ whole genome shotgun (WGS) entry which is preliminary data.</text>
</comment>
<evidence type="ECO:0000313" key="1">
    <source>
        <dbReference type="EMBL" id="OXU16481.1"/>
    </source>
</evidence>
<dbReference type="EMBL" id="NNAY01006042">
    <property type="protein sequence ID" value="OXU16481.1"/>
    <property type="molecule type" value="Genomic_DNA"/>
</dbReference>
<keyword evidence="2" id="KW-1185">Reference proteome</keyword>
<reference evidence="1 2" key="1">
    <citation type="journal article" date="2017" name="Curr. Biol.">
        <title>The Evolution of Venom by Co-option of Single-Copy Genes.</title>
        <authorList>
            <person name="Martinson E.O."/>
            <person name="Mrinalini"/>
            <person name="Kelkar Y.D."/>
            <person name="Chang C.H."/>
            <person name="Werren J.H."/>
        </authorList>
    </citation>
    <scope>NUCLEOTIDE SEQUENCE [LARGE SCALE GENOMIC DNA]</scope>
    <source>
        <strain evidence="1 2">Alberta</strain>
        <tissue evidence="1">Whole body</tissue>
    </source>
</reference>
<evidence type="ECO:0000313" key="2">
    <source>
        <dbReference type="Proteomes" id="UP000215335"/>
    </source>
</evidence>
<protein>
    <submittedName>
        <fullName evidence="1">Uncharacterized protein</fullName>
    </submittedName>
</protein>
<name>A0A232EDQ7_9HYME</name>
<dbReference type="Proteomes" id="UP000215335">
    <property type="component" value="Unassembled WGS sequence"/>
</dbReference>